<dbReference type="InterPro" id="IPR036388">
    <property type="entry name" value="WH-like_DNA-bd_sf"/>
</dbReference>
<evidence type="ECO:0000256" key="1">
    <source>
        <dbReference type="ARBA" id="ARBA00022898"/>
    </source>
</evidence>
<dbReference type="InterPro" id="IPR051446">
    <property type="entry name" value="HTH_trans_reg/aminotransferase"/>
</dbReference>
<dbReference type="GO" id="GO:0003700">
    <property type="term" value="F:DNA-binding transcription factor activity"/>
    <property type="evidence" value="ECO:0007669"/>
    <property type="project" value="InterPro"/>
</dbReference>
<gene>
    <name evidence="7" type="ORF">NECAME_17270</name>
</gene>
<reference evidence="8" key="1">
    <citation type="journal article" date="2014" name="Nat. Genet.">
        <title>Genome of the human hookworm Necator americanus.</title>
        <authorList>
            <person name="Tang Y.T."/>
            <person name="Gao X."/>
            <person name="Rosa B.A."/>
            <person name="Abubucker S."/>
            <person name="Hallsworth-Pepin K."/>
            <person name="Martin J."/>
            <person name="Tyagi R."/>
            <person name="Heizer E."/>
            <person name="Zhang X."/>
            <person name="Bhonagiri-Palsikar V."/>
            <person name="Minx P."/>
            <person name="Warren W.C."/>
            <person name="Wang Q."/>
            <person name="Zhan B."/>
            <person name="Hotez P.J."/>
            <person name="Sternberg P.W."/>
            <person name="Dougall A."/>
            <person name="Gaze S.T."/>
            <person name="Mulvenna J."/>
            <person name="Sotillo J."/>
            <person name="Ranganathan S."/>
            <person name="Rabelo E.M."/>
            <person name="Wilson R.K."/>
            <person name="Felgner P.L."/>
            <person name="Bethony J."/>
            <person name="Hawdon J.M."/>
            <person name="Gasser R.B."/>
            <person name="Loukas A."/>
            <person name="Mitreva M."/>
        </authorList>
    </citation>
    <scope>NUCLEOTIDE SEQUENCE [LARGE SCALE GENOMIC DNA]</scope>
</reference>
<sequence length="136" mass="14920">MARGKTPVPLDLPLPASVESHGHGTMTKHEMAYRALCDAILERLLPEDARLPSSRMLAERWKLSRGTVESVFDRLRAEGYVTRQGGSGTRVCAVIPDSYLHASAVLEHAPQRTRVVALSAKRNANAKRPAKPQAIE</sequence>
<dbReference type="Proteomes" id="UP000053676">
    <property type="component" value="Unassembled WGS sequence"/>
</dbReference>
<keyword evidence="4" id="KW-0804">Transcription</keyword>
<keyword evidence="2" id="KW-0805">Transcription regulation</keyword>
<keyword evidence="1" id="KW-0663">Pyridoxal phosphate</keyword>
<evidence type="ECO:0000256" key="2">
    <source>
        <dbReference type="ARBA" id="ARBA00023015"/>
    </source>
</evidence>
<feature type="region of interest" description="Disordered" evidence="5">
    <location>
        <begin position="1"/>
        <end position="23"/>
    </location>
</feature>
<dbReference type="PANTHER" id="PTHR46577">
    <property type="entry name" value="HTH-TYPE TRANSCRIPTIONAL REGULATORY PROTEIN GABR"/>
    <property type="match status" value="1"/>
</dbReference>
<dbReference type="PANTHER" id="PTHR46577:SF1">
    <property type="entry name" value="HTH-TYPE TRANSCRIPTIONAL REGULATORY PROTEIN GABR"/>
    <property type="match status" value="1"/>
</dbReference>
<dbReference type="Pfam" id="PF00392">
    <property type="entry name" value="GntR"/>
    <property type="match status" value="1"/>
</dbReference>
<evidence type="ECO:0000313" key="7">
    <source>
        <dbReference type="EMBL" id="ETN84075.1"/>
    </source>
</evidence>
<dbReference type="PROSITE" id="PS50949">
    <property type="entry name" value="HTH_GNTR"/>
    <property type="match status" value="1"/>
</dbReference>
<feature type="domain" description="HTH gntR-type" evidence="6">
    <location>
        <begin position="26"/>
        <end position="94"/>
    </location>
</feature>
<name>W2TPR4_NECAM</name>
<dbReference type="SMART" id="SM00345">
    <property type="entry name" value="HTH_GNTR"/>
    <property type="match status" value="1"/>
</dbReference>
<dbReference type="PRINTS" id="PR00035">
    <property type="entry name" value="HTHGNTR"/>
</dbReference>
<evidence type="ECO:0000313" key="8">
    <source>
        <dbReference type="Proteomes" id="UP000053676"/>
    </source>
</evidence>
<organism evidence="7 8">
    <name type="scientific">Necator americanus</name>
    <name type="common">Human hookworm</name>
    <dbReference type="NCBI Taxonomy" id="51031"/>
    <lineage>
        <taxon>Eukaryota</taxon>
        <taxon>Metazoa</taxon>
        <taxon>Ecdysozoa</taxon>
        <taxon>Nematoda</taxon>
        <taxon>Chromadorea</taxon>
        <taxon>Rhabditida</taxon>
        <taxon>Rhabditina</taxon>
        <taxon>Rhabditomorpha</taxon>
        <taxon>Strongyloidea</taxon>
        <taxon>Ancylostomatidae</taxon>
        <taxon>Bunostominae</taxon>
        <taxon>Necator</taxon>
    </lineage>
</organism>
<protein>
    <submittedName>
        <fullName evidence="7">Transcriptional regulator, GntR family</fullName>
    </submittedName>
</protein>
<dbReference type="CDD" id="cd07377">
    <property type="entry name" value="WHTH_GntR"/>
    <property type="match status" value="1"/>
</dbReference>
<dbReference type="SUPFAM" id="SSF46785">
    <property type="entry name" value="Winged helix' DNA-binding domain"/>
    <property type="match status" value="1"/>
</dbReference>
<dbReference type="InterPro" id="IPR036390">
    <property type="entry name" value="WH_DNA-bd_sf"/>
</dbReference>
<evidence type="ECO:0000256" key="4">
    <source>
        <dbReference type="ARBA" id="ARBA00023163"/>
    </source>
</evidence>
<evidence type="ECO:0000256" key="5">
    <source>
        <dbReference type="SAM" id="MobiDB-lite"/>
    </source>
</evidence>
<dbReference type="InterPro" id="IPR000524">
    <property type="entry name" value="Tscrpt_reg_HTH_GntR"/>
</dbReference>
<dbReference type="KEGG" id="nai:NECAME_17270"/>
<proteinExistence type="predicted"/>
<keyword evidence="8" id="KW-1185">Reference proteome</keyword>
<dbReference type="Gene3D" id="1.10.10.10">
    <property type="entry name" value="Winged helix-like DNA-binding domain superfamily/Winged helix DNA-binding domain"/>
    <property type="match status" value="1"/>
</dbReference>
<evidence type="ECO:0000259" key="6">
    <source>
        <dbReference type="PROSITE" id="PS50949"/>
    </source>
</evidence>
<dbReference type="GO" id="GO:0003677">
    <property type="term" value="F:DNA binding"/>
    <property type="evidence" value="ECO:0007669"/>
    <property type="project" value="UniProtKB-KW"/>
</dbReference>
<keyword evidence="3" id="KW-0238">DNA-binding</keyword>
<evidence type="ECO:0000256" key="3">
    <source>
        <dbReference type="ARBA" id="ARBA00023125"/>
    </source>
</evidence>
<dbReference type="EMBL" id="KI658035">
    <property type="protein sequence ID" value="ETN84075.1"/>
    <property type="molecule type" value="Genomic_DNA"/>
</dbReference>
<accession>W2TPR4</accession>
<dbReference type="AlphaFoldDB" id="W2TPR4"/>